<evidence type="ECO:0000256" key="1">
    <source>
        <dbReference type="ARBA" id="ARBA00022729"/>
    </source>
</evidence>
<keyword evidence="2" id="KW-0677">Repeat</keyword>
<proteinExistence type="predicted"/>
<organism evidence="6 7">
    <name type="scientific">Ulvibacter antarcticus</name>
    <dbReference type="NCBI Taxonomy" id="442714"/>
    <lineage>
        <taxon>Bacteria</taxon>
        <taxon>Pseudomonadati</taxon>
        <taxon>Bacteroidota</taxon>
        <taxon>Flavobacteriia</taxon>
        <taxon>Flavobacteriales</taxon>
        <taxon>Flavobacteriaceae</taxon>
        <taxon>Ulvibacter</taxon>
    </lineage>
</organism>
<dbReference type="SMART" id="SM00191">
    <property type="entry name" value="Int_alpha"/>
    <property type="match status" value="3"/>
</dbReference>
<evidence type="ECO:0000313" key="7">
    <source>
        <dbReference type="Proteomes" id="UP000271339"/>
    </source>
</evidence>
<evidence type="ECO:0000256" key="3">
    <source>
        <dbReference type="ARBA" id="ARBA00023180"/>
    </source>
</evidence>
<dbReference type="SUPFAM" id="SSF69318">
    <property type="entry name" value="Integrin alpha N-terminal domain"/>
    <property type="match status" value="3"/>
</dbReference>
<keyword evidence="3" id="KW-0325">Glycoprotein</keyword>
<dbReference type="AlphaFoldDB" id="A0A3L9Y7X0"/>
<dbReference type="InterPro" id="IPR013517">
    <property type="entry name" value="FG-GAP"/>
</dbReference>
<dbReference type="RefSeq" id="WP_121908836.1">
    <property type="nucleotide sequence ID" value="NZ_REFC01000016.1"/>
</dbReference>
<dbReference type="PANTHER" id="PTHR16026:SF0">
    <property type="entry name" value="CARTILAGE ACIDIC PROTEIN 1"/>
    <property type="match status" value="1"/>
</dbReference>
<evidence type="ECO:0000256" key="2">
    <source>
        <dbReference type="ARBA" id="ARBA00022737"/>
    </source>
</evidence>
<name>A0A3L9Y7X0_9FLAO</name>
<evidence type="ECO:0000259" key="5">
    <source>
        <dbReference type="Pfam" id="PF07593"/>
    </source>
</evidence>
<dbReference type="Pfam" id="PF13517">
    <property type="entry name" value="FG-GAP_3"/>
    <property type="match status" value="6"/>
</dbReference>
<accession>A0A3L9Y7X0</accession>
<dbReference type="Pfam" id="PF07593">
    <property type="entry name" value="UnbV_ASPIC"/>
    <property type="match status" value="1"/>
</dbReference>
<feature type="chain" id="PRO_5018161352" evidence="4">
    <location>
        <begin position="24"/>
        <end position="1119"/>
    </location>
</feature>
<gene>
    <name evidence="6" type="ORF">BXY75_3323</name>
</gene>
<dbReference type="PANTHER" id="PTHR16026">
    <property type="entry name" value="CARTILAGE ACIDIC PROTEIN 1"/>
    <property type="match status" value="1"/>
</dbReference>
<reference evidence="6 7" key="1">
    <citation type="submission" date="2018-10" db="EMBL/GenBank/DDBJ databases">
        <title>Genomic Encyclopedia of Archaeal and Bacterial Type Strains, Phase II (KMG-II): from individual species to whole genera.</title>
        <authorList>
            <person name="Goeker M."/>
        </authorList>
    </citation>
    <scope>NUCLEOTIDE SEQUENCE [LARGE SCALE GENOMIC DNA]</scope>
    <source>
        <strain evidence="6 7">DSM 23424</strain>
    </source>
</reference>
<dbReference type="PROSITE" id="PS51257">
    <property type="entry name" value="PROKAR_LIPOPROTEIN"/>
    <property type="match status" value="1"/>
</dbReference>
<sequence length="1119" mass="124916">MKKKLKYSFISFLTLRARFLVCAISLLVLQSCDKNQTAEEEFSGPLFTSISPEASGVNFINTVPETPEMNILTYQYLHNGAGVSVGDINNDGLADIFFNANYGPNHLYLNKGDFKFEEIGRAAGIGGKRAWSTGCTMVDINNDGFLDIYLSYSGNSTPNFRKNELFINNGDLTFTEKASEYGLADTGYSTQASFFDYDKDGDLDMFMLNHPITPEQNLDFNTMVSERNEDAGDRLYRNDNGKFVDVSEEAGIIGNSIGFGLSVSVGDINNDGWPDLYVCNDYLERDYLYFNNGDGSFSEKAKEATRHISNFSMGSDMADFNNDGFLDLMVVDMVAEDNYRIKTNMSGMNPERFYNAVNHGFHYQYMMNTLQMNNGNGTFSEVSKLAGVANTDWSWAPLWADFDNDGLKDLFVTNGLRKEARNNDFVKKKKIWLKEMEKNPEKQLELMKKILDEMPATKLKNYSFKNEGDISFAKTTEMWGLDEPSFSTGAAYADLDNDGDLDLIVSNIDSPAFIYKNNGEKQKSDHYLKVKLNGSQQNRSALGARVTVKSGDDFQMKEHYLNHGYLSSMEDKLHFGLGKSSKIDSLWVEWPDGSRKVLTNLEVDRELLIDFKEGESAPIASLYKIETKKLMTEDTDKIALDFKHVENEYNDFEKESLLPHKLSMMGPGMAVADVNGDGLDDFYIGGAKGVGGKIYQQNLDGTFAETNTINFSRDSGCEDVAAVFFDADNDGDQDLYLVSGGNEFEAEARQLQDRLYLNNGKGDFQKAIKELPRMLTSGGCVAVEDFDGDGDLDIFVGGRVIPGQYPKAPRSYLLRNDSGVFVDVTSKVAPGLLEPGLVTSAIWTDYDKDGRKDLMIAGEWMPITVFKNNESGLVNVSEAIGLNNTNGWWYSIAAGDFDNDGDEDYIAGNLGQNYKYQASPDNTFDIYYDDFDDNNTGDIVLSYKEDGKAVPLRGRQCSSEQMPFIKEKFGTYDEFAKASLEDIFDEEKLKSALHLEAKSFASVFIRNNGKNGWEIIDLPRMAQLSSVNSILVRDMDNDGKLDAVLSGNLFASEVETPRNDAGNGLILKGNGNGGFVPLTFQKTGFFTPKDSKELHFITIRNAPHIAVVNNNDILQFFQF</sequence>
<dbReference type="InterPro" id="IPR013519">
    <property type="entry name" value="Int_alpha_beta-p"/>
</dbReference>
<dbReference type="InterPro" id="IPR027039">
    <property type="entry name" value="Crtac1"/>
</dbReference>
<dbReference type="EMBL" id="REFC01000016">
    <property type="protein sequence ID" value="RMA56803.1"/>
    <property type="molecule type" value="Genomic_DNA"/>
</dbReference>
<dbReference type="Gene3D" id="2.130.10.130">
    <property type="entry name" value="Integrin alpha, N-terminal"/>
    <property type="match status" value="4"/>
</dbReference>
<dbReference type="OrthoDB" id="9816120at2"/>
<feature type="signal peptide" evidence="4">
    <location>
        <begin position="1"/>
        <end position="23"/>
    </location>
</feature>
<protein>
    <submittedName>
        <fullName evidence="6">VCBS repeat protein</fullName>
    </submittedName>
</protein>
<keyword evidence="1 4" id="KW-0732">Signal</keyword>
<comment type="caution">
    <text evidence="6">The sequence shown here is derived from an EMBL/GenBank/DDBJ whole genome shotgun (WGS) entry which is preliminary data.</text>
</comment>
<evidence type="ECO:0000313" key="6">
    <source>
        <dbReference type="EMBL" id="RMA56803.1"/>
    </source>
</evidence>
<keyword evidence="7" id="KW-1185">Reference proteome</keyword>
<feature type="domain" description="ASPIC/UnbV" evidence="5">
    <location>
        <begin position="541"/>
        <end position="607"/>
    </location>
</feature>
<dbReference type="Proteomes" id="UP000271339">
    <property type="component" value="Unassembled WGS sequence"/>
</dbReference>
<dbReference type="InterPro" id="IPR011519">
    <property type="entry name" value="UnbV_ASPIC"/>
</dbReference>
<evidence type="ECO:0000256" key="4">
    <source>
        <dbReference type="SAM" id="SignalP"/>
    </source>
</evidence>
<dbReference type="InterPro" id="IPR028994">
    <property type="entry name" value="Integrin_alpha_N"/>
</dbReference>